<feature type="non-terminal residue" evidence="1">
    <location>
        <position position="1"/>
    </location>
</feature>
<evidence type="ECO:0000313" key="2">
    <source>
        <dbReference type="Proteomes" id="UP000310249"/>
    </source>
</evidence>
<dbReference type="EMBL" id="PNCI01000198">
    <property type="protein sequence ID" value="TMP20637.1"/>
    <property type="molecule type" value="Genomic_DNA"/>
</dbReference>
<name>A0A5S3WFJ7_9GAMM</name>
<proteinExistence type="predicted"/>
<accession>A0A5S3WFJ7</accession>
<sequence length="77" mass="8249">ALNYLSVAQGAPLRQAVALLFSYFGAHPRLAQITTVVIKRCEVKTVGWGIDADGEYLGTTPAVISCQADSLLFVVPR</sequence>
<reference evidence="2" key="2">
    <citation type="submission" date="2019-06" db="EMBL/GenBank/DDBJ databases">
        <title>Co-occurence of chitin degradation, pigmentation and bioactivity in marine Pseudoalteromonas.</title>
        <authorList>
            <person name="Sonnenschein E.C."/>
            <person name="Bech P.K."/>
        </authorList>
    </citation>
    <scope>NUCLEOTIDE SEQUENCE [LARGE SCALE GENOMIC DNA]</scope>
    <source>
        <strain evidence="2">S2676</strain>
    </source>
</reference>
<reference evidence="1 2" key="1">
    <citation type="submission" date="2018-01" db="EMBL/GenBank/DDBJ databases">
        <authorList>
            <person name="Paulsen S."/>
            <person name="Gram L.K."/>
        </authorList>
    </citation>
    <scope>NUCLEOTIDE SEQUENCE [LARGE SCALE GENOMIC DNA]</scope>
    <source>
        <strain evidence="1 2">S2676</strain>
    </source>
</reference>
<gene>
    <name evidence="1" type="ORF">CWB99_24230</name>
</gene>
<dbReference type="AlphaFoldDB" id="A0A5S3WFJ7"/>
<evidence type="ECO:0008006" key="3">
    <source>
        <dbReference type="Google" id="ProtNLM"/>
    </source>
</evidence>
<evidence type="ECO:0000313" key="1">
    <source>
        <dbReference type="EMBL" id="TMP20637.1"/>
    </source>
</evidence>
<organism evidence="1 2">
    <name type="scientific">Pseudoalteromonas rubra</name>
    <dbReference type="NCBI Taxonomy" id="43658"/>
    <lineage>
        <taxon>Bacteria</taxon>
        <taxon>Pseudomonadati</taxon>
        <taxon>Pseudomonadota</taxon>
        <taxon>Gammaproteobacteria</taxon>
        <taxon>Alteromonadales</taxon>
        <taxon>Pseudoalteromonadaceae</taxon>
        <taxon>Pseudoalteromonas</taxon>
    </lineage>
</organism>
<dbReference type="Proteomes" id="UP000310249">
    <property type="component" value="Unassembled WGS sequence"/>
</dbReference>
<comment type="caution">
    <text evidence="1">The sequence shown here is derived from an EMBL/GenBank/DDBJ whole genome shotgun (WGS) entry which is preliminary data.</text>
</comment>
<protein>
    <recommendedName>
        <fullName evidence="3">Diacylglycerol kinase</fullName>
    </recommendedName>
</protein>